<reference evidence="1" key="1">
    <citation type="journal article" date="2023" name="G3 (Bethesda)">
        <title>A reference genome for the long-term kleptoplast-retaining sea slug Elysia crispata morphotype clarki.</title>
        <authorList>
            <person name="Eastman K.E."/>
            <person name="Pendleton A.L."/>
            <person name="Shaikh M.A."/>
            <person name="Suttiyut T."/>
            <person name="Ogas R."/>
            <person name="Tomko P."/>
            <person name="Gavelis G."/>
            <person name="Widhalm J.R."/>
            <person name="Wisecaver J.H."/>
        </authorList>
    </citation>
    <scope>NUCLEOTIDE SEQUENCE</scope>
    <source>
        <strain evidence="1">ECLA1</strain>
    </source>
</reference>
<sequence>MEASSIYYGLTLREVRNLTYEVAFANNILIPESWTSAKTAGEDWLKAFRQCHNDKLSLRNSEATSLNRAQAFNKTNVNTFFDNLEKHKFRPECIWNIDETGCSTVQTPL</sequence>
<evidence type="ECO:0000313" key="1">
    <source>
        <dbReference type="EMBL" id="KAK3796462.1"/>
    </source>
</evidence>
<protein>
    <submittedName>
        <fullName evidence="1">Uncharacterized protein</fullName>
    </submittedName>
</protein>
<organism evidence="1 2">
    <name type="scientific">Elysia crispata</name>
    <name type="common">lettuce slug</name>
    <dbReference type="NCBI Taxonomy" id="231223"/>
    <lineage>
        <taxon>Eukaryota</taxon>
        <taxon>Metazoa</taxon>
        <taxon>Spiralia</taxon>
        <taxon>Lophotrochozoa</taxon>
        <taxon>Mollusca</taxon>
        <taxon>Gastropoda</taxon>
        <taxon>Heterobranchia</taxon>
        <taxon>Euthyneura</taxon>
        <taxon>Panpulmonata</taxon>
        <taxon>Sacoglossa</taxon>
        <taxon>Placobranchoidea</taxon>
        <taxon>Plakobranchidae</taxon>
        <taxon>Elysia</taxon>
    </lineage>
</organism>
<evidence type="ECO:0000313" key="2">
    <source>
        <dbReference type="Proteomes" id="UP001283361"/>
    </source>
</evidence>
<keyword evidence="2" id="KW-1185">Reference proteome</keyword>
<dbReference type="Proteomes" id="UP001283361">
    <property type="component" value="Unassembled WGS sequence"/>
</dbReference>
<name>A0AAE1AZ08_9GAST</name>
<gene>
    <name evidence="1" type="ORF">RRG08_009239</name>
</gene>
<dbReference type="EMBL" id="JAWDGP010000881">
    <property type="protein sequence ID" value="KAK3796462.1"/>
    <property type="molecule type" value="Genomic_DNA"/>
</dbReference>
<comment type="caution">
    <text evidence="1">The sequence shown here is derived from an EMBL/GenBank/DDBJ whole genome shotgun (WGS) entry which is preliminary data.</text>
</comment>
<accession>A0AAE1AZ08</accession>
<proteinExistence type="predicted"/>
<dbReference type="AlphaFoldDB" id="A0AAE1AZ08"/>